<organism evidence="1 2">
    <name type="scientific">Streptomyces chrestomyceticus</name>
    <dbReference type="NCBI Taxonomy" id="68185"/>
    <lineage>
        <taxon>Bacteria</taxon>
        <taxon>Bacillati</taxon>
        <taxon>Actinomycetota</taxon>
        <taxon>Actinomycetes</taxon>
        <taxon>Kitasatosporales</taxon>
        <taxon>Streptomycetaceae</taxon>
        <taxon>Streptomyces</taxon>
    </lineage>
</organism>
<dbReference type="Proteomes" id="UP001348265">
    <property type="component" value="Unassembled WGS sequence"/>
</dbReference>
<keyword evidence="2" id="KW-1185">Reference proteome</keyword>
<name>A0ABU7WNX1_9ACTN</name>
<accession>A0ABU7WNX1</accession>
<reference evidence="1 2" key="1">
    <citation type="submission" date="2023-08" db="EMBL/GenBank/DDBJ databases">
        <authorList>
            <person name="Sharma P."/>
            <person name="Verma V."/>
            <person name="Mohan M.K."/>
            <person name="Dubey A.K."/>
        </authorList>
    </citation>
    <scope>NUCLEOTIDE SEQUENCE [LARGE SCALE GENOMIC DNA]</scope>
    <source>
        <strain evidence="1 2">ADP4</strain>
    </source>
</reference>
<sequence>MEFIQSWESLDAEMLKFERWLHEEFYWKNLPDADFARRYERIRQLLADTRKCKTSLRLLGLLPKQAAELCDDAETALSVAHKMRTDRKREDYDHYDHTDEMADITGFSRLDFATFCEAANSNLAGVTCETAWREAIDRIYGDDAVG</sequence>
<protein>
    <submittedName>
        <fullName evidence="1">Uncharacterized protein</fullName>
    </submittedName>
</protein>
<evidence type="ECO:0000313" key="2">
    <source>
        <dbReference type="Proteomes" id="UP001348265"/>
    </source>
</evidence>
<comment type="caution">
    <text evidence="1">The sequence shown here is derived from an EMBL/GenBank/DDBJ whole genome shotgun (WGS) entry which is preliminary data.</text>
</comment>
<evidence type="ECO:0000313" key="1">
    <source>
        <dbReference type="EMBL" id="MEF3112418.1"/>
    </source>
</evidence>
<proteinExistence type="predicted"/>
<dbReference type="RefSeq" id="WP_331785415.1">
    <property type="nucleotide sequence ID" value="NZ_JAVFKM010000002.1"/>
</dbReference>
<gene>
    <name evidence="1" type="ORF">RB636_04280</name>
</gene>
<dbReference type="EMBL" id="JAVFKM010000002">
    <property type="protein sequence ID" value="MEF3112418.1"/>
    <property type="molecule type" value="Genomic_DNA"/>
</dbReference>